<dbReference type="InterPro" id="IPR001357">
    <property type="entry name" value="BRCT_dom"/>
</dbReference>
<sequence length="482" mass="53618">MDSVVATVSGYHGSDRFNLIKLISHAGASYVGAMSPSITHLVCWKFGGKKYELAKKLGTIIVNHRWVEDCIKQGKRVPEGSYMLQSGEEVGHLVLEVPVDAEEDSLCKKRKVFSEGSNIRGNYRKEAFDVGYGGLDLAWVKCPLLDENLFSVPGTSNGSSHKLKSKPETRATKKENRSSSRNCFQETNLSGSDRKANEESTSSMQSLRGQRKFSKKENSNYQSSMQSRMEEKNTFNCTEGHSLVESSRKGRKLVKKHVFVESLGSELSDSLQDRETTDDDQDIEEIKEWSLSPVLKNGSSSAMDAACSSKRISLEGCSNAENINGESQEADQTEEISCIICFEEFSETRGVLPCGHRFCYKCIQKWAYSLTASRKVPTCPICTTSFVSITKMEDATISDQKMYSQTLPCSSSAIDVFVLPDPGRPSFGAQSLAPACTKCRSREPEDLLISCHLCQIRRIHTYCLDPPLLPWTCIHCHDLPLL</sequence>
<evidence type="ECO:0000259" key="9">
    <source>
        <dbReference type="PROSITE" id="PS50089"/>
    </source>
</evidence>
<protein>
    <recommendedName>
        <fullName evidence="6">RING-type E3 ubiquitin transferase BRCA1</fullName>
    </recommendedName>
</protein>
<name>A0AAV5IIM3_9ROSI</name>
<accession>A0AAV5IIM3</accession>
<dbReference type="PANTHER" id="PTHR47776">
    <property type="entry name" value="F5A8.9 PROTEIN"/>
    <property type="match status" value="1"/>
</dbReference>
<dbReference type="SMART" id="SM00292">
    <property type="entry name" value="BRCT"/>
    <property type="match status" value="1"/>
</dbReference>
<dbReference type="EMBL" id="BPVZ01000011">
    <property type="protein sequence ID" value="GKU97506.1"/>
    <property type="molecule type" value="Genomic_DNA"/>
</dbReference>
<evidence type="ECO:0000256" key="1">
    <source>
        <dbReference type="ARBA" id="ARBA00004286"/>
    </source>
</evidence>
<dbReference type="InterPro" id="IPR017907">
    <property type="entry name" value="Znf_RING_CS"/>
</dbReference>
<dbReference type="PANTHER" id="PTHR47776:SF2">
    <property type="entry name" value="RING-TYPE E3 UBIQUITIN TRANSFERASE BRCA1"/>
    <property type="match status" value="1"/>
</dbReference>
<dbReference type="PROSITE" id="PS50172">
    <property type="entry name" value="BRCT"/>
    <property type="match status" value="1"/>
</dbReference>
<dbReference type="Proteomes" id="UP001054252">
    <property type="component" value="Unassembled WGS sequence"/>
</dbReference>
<dbReference type="GO" id="GO:0005694">
    <property type="term" value="C:chromosome"/>
    <property type="evidence" value="ECO:0007669"/>
    <property type="project" value="UniProtKB-SubCell"/>
</dbReference>
<comment type="subcellular location">
    <subcellularLocation>
        <location evidence="1">Chromosome</location>
    </subcellularLocation>
</comment>
<evidence type="ECO:0000313" key="12">
    <source>
        <dbReference type="Proteomes" id="UP001054252"/>
    </source>
</evidence>
<feature type="domain" description="BRCT" evidence="10">
    <location>
        <begin position="1"/>
        <end position="84"/>
    </location>
</feature>
<dbReference type="Gene3D" id="3.40.50.10190">
    <property type="entry name" value="BRCT domain"/>
    <property type="match status" value="1"/>
</dbReference>
<evidence type="ECO:0000259" key="10">
    <source>
        <dbReference type="PROSITE" id="PS50172"/>
    </source>
</evidence>
<dbReference type="PROSITE" id="PS50089">
    <property type="entry name" value="ZF_RING_2"/>
    <property type="match status" value="1"/>
</dbReference>
<evidence type="ECO:0000256" key="3">
    <source>
        <dbReference type="ARBA" id="ARBA00022723"/>
    </source>
</evidence>
<proteinExistence type="predicted"/>
<dbReference type="SUPFAM" id="SSF57903">
    <property type="entry name" value="FYVE/PHD zinc finger"/>
    <property type="match status" value="1"/>
</dbReference>
<dbReference type="GO" id="GO:0008270">
    <property type="term" value="F:zinc ion binding"/>
    <property type="evidence" value="ECO:0007669"/>
    <property type="project" value="UniProtKB-KW"/>
</dbReference>
<dbReference type="Gene3D" id="3.30.40.10">
    <property type="entry name" value="Zinc/RING finger domain, C3HC4 (zinc finger)"/>
    <property type="match status" value="1"/>
</dbReference>
<dbReference type="InterPro" id="IPR036420">
    <property type="entry name" value="BRCT_dom_sf"/>
</dbReference>
<evidence type="ECO:0000256" key="5">
    <source>
        <dbReference type="ARBA" id="ARBA00022833"/>
    </source>
</evidence>
<dbReference type="SMART" id="SM00184">
    <property type="entry name" value="RING"/>
    <property type="match status" value="1"/>
</dbReference>
<gene>
    <name evidence="11" type="ORF">SLEP1_g10648</name>
</gene>
<dbReference type="InterPro" id="IPR001841">
    <property type="entry name" value="Znf_RING"/>
</dbReference>
<feature type="compositionally biased region" description="Basic and acidic residues" evidence="8">
    <location>
        <begin position="165"/>
        <end position="178"/>
    </location>
</feature>
<evidence type="ECO:0000256" key="2">
    <source>
        <dbReference type="ARBA" id="ARBA00022454"/>
    </source>
</evidence>
<evidence type="ECO:0000256" key="6">
    <source>
        <dbReference type="ARBA" id="ARBA00031556"/>
    </source>
</evidence>
<feature type="region of interest" description="Disordered" evidence="8">
    <location>
        <begin position="153"/>
        <end position="234"/>
    </location>
</feature>
<comment type="caution">
    <text evidence="11">The sequence shown here is derived from an EMBL/GenBank/DDBJ whole genome shotgun (WGS) entry which is preliminary data.</text>
</comment>
<evidence type="ECO:0000256" key="8">
    <source>
        <dbReference type="SAM" id="MobiDB-lite"/>
    </source>
</evidence>
<evidence type="ECO:0000256" key="7">
    <source>
        <dbReference type="PROSITE-ProRule" id="PRU00175"/>
    </source>
</evidence>
<keyword evidence="5" id="KW-0862">Zinc</keyword>
<organism evidence="11 12">
    <name type="scientific">Rubroshorea leprosula</name>
    <dbReference type="NCBI Taxonomy" id="152421"/>
    <lineage>
        <taxon>Eukaryota</taxon>
        <taxon>Viridiplantae</taxon>
        <taxon>Streptophyta</taxon>
        <taxon>Embryophyta</taxon>
        <taxon>Tracheophyta</taxon>
        <taxon>Spermatophyta</taxon>
        <taxon>Magnoliopsida</taxon>
        <taxon>eudicotyledons</taxon>
        <taxon>Gunneridae</taxon>
        <taxon>Pentapetalae</taxon>
        <taxon>rosids</taxon>
        <taxon>malvids</taxon>
        <taxon>Malvales</taxon>
        <taxon>Dipterocarpaceae</taxon>
        <taxon>Rubroshorea</taxon>
    </lineage>
</organism>
<reference evidence="11 12" key="1">
    <citation type="journal article" date="2021" name="Commun. Biol.">
        <title>The genome of Shorea leprosula (Dipterocarpaceae) highlights the ecological relevance of drought in aseasonal tropical rainforests.</title>
        <authorList>
            <person name="Ng K.K.S."/>
            <person name="Kobayashi M.J."/>
            <person name="Fawcett J.A."/>
            <person name="Hatakeyama M."/>
            <person name="Paape T."/>
            <person name="Ng C.H."/>
            <person name="Ang C.C."/>
            <person name="Tnah L.H."/>
            <person name="Lee C.T."/>
            <person name="Nishiyama T."/>
            <person name="Sese J."/>
            <person name="O'Brien M.J."/>
            <person name="Copetti D."/>
            <person name="Mohd Noor M.I."/>
            <person name="Ong R.C."/>
            <person name="Putra M."/>
            <person name="Sireger I.Z."/>
            <person name="Indrioko S."/>
            <person name="Kosugi Y."/>
            <person name="Izuno A."/>
            <person name="Isagi Y."/>
            <person name="Lee S.L."/>
            <person name="Shimizu K.K."/>
        </authorList>
    </citation>
    <scope>NUCLEOTIDE SEQUENCE [LARGE SCALE GENOMIC DNA]</scope>
    <source>
        <strain evidence="11">214</strain>
    </source>
</reference>
<dbReference type="Pfam" id="PF00097">
    <property type="entry name" value="zf-C3HC4"/>
    <property type="match status" value="1"/>
</dbReference>
<dbReference type="SUPFAM" id="SSF52113">
    <property type="entry name" value="BRCT domain"/>
    <property type="match status" value="1"/>
</dbReference>
<dbReference type="AlphaFoldDB" id="A0AAV5IIM3"/>
<evidence type="ECO:0000256" key="4">
    <source>
        <dbReference type="ARBA" id="ARBA00022771"/>
    </source>
</evidence>
<evidence type="ECO:0000313" key="11">
    <source>
        <dbReference type="EMBL" id="GKU97506.1"/>
    </source>
</evidence>
<dbReference type="InterPro" id="IPR013083">
    <property type="entry name" value="Znf_RING/FYVE/PHD"/>
</dbReference>
<feature type="domain" description="RING-type" evidence="9">
    <location>
        <begin position="338"/>
        <end position="383"/>
    </location>
</feature>
<keyword evidence="4 7" id="KW-0863">Zinc-finger</keyword>
<keyword evidence="3" id="KW-0479">Metal-binding</keyword>
<keyword evidence="12" id="KW-1185">Reference proteome</keyword>
<dbReference type="PROSITE" id="PS00518">
    <property type="entry name" value="ZF_RING_1"/>
    <property type="match status" value="1"/>
</dbReference>
<dbReference type="InterPro" id="IPR011011">
    <property type="entry name" value="Znf_FYVE_PHD"/>
</dbReference>
<dbReference type="Pfam" id="PF12738">
    <property type="entry name" value="PTCB-BRCT"/>
    <property type="match status" value="1"/>
</dbReference>
<dbReference type="InterPro" id="IPR018957">
    <property type="entry name" value="Znf_C3HC4_RING-type"/>
</dbReference>
<feature type="compositionally biased region" description="Polar residues" evidence="8">
    <location>
        <begin position="199"/>
        <end position="208"/>
    </location>
</feature>
<keyword evidence="2" id="KW-0158">Chromosome</keyword>
<feature type="compositionally biased region" description="Polar residues" evidence="8">
    <location>
        <begin position="179"/>
        <end position="191"/>
    </location>
</feature>
<dbReference type="SUPFAM" id="SSF57850">
    <property type="entry name" value="RING/U-box"/>
    <property type="match status" value="1"/>
</dbReference>